<dbReference type="Gene3D" id="3.20.20.100">
    <property type="entry name" value="NADP-dependent oxidoreductase domain"/>
    <property type="match status" value="1"/>
</dbReference>
<dbReference type="InterPro" id="IPR018170">
    <property type="entry name" value="Aldo/ket_reductase_CS"/>
</dbReference>
<sequence>GVKPENVIQHDIPSTWRAMEELYDSGKAKAIGVTNFSSKKPQDLWDIAGVPPTVNQVECHPQWQQLKLHEFCASKEIHLSGFSPLGSKDFSTMICLRILLSILLLRNWGKHLHKYPFSGAYKWDNVLPKTSDEARIKENFDVFNWSIPEELIAKFTEIKQASS</sequence>
<feature type="domain" description="NADP-dependent oxidoreductase" evidence="1">
    <location>
        <begin position="9"/>
        <end position="87"/>
    </location>
</feature>
<name>A0A445FEQ4_GLYSO</name>
<dbReference type="SUPFAM" id="SSF51430">
    <property type="entry name" value="NAD(P)-linked oxidoreductase"/>
    <property type="match status" value="1"/>
</dbReference>
<dbReference type="PROSITE" id="PS00063">
    <property type="entry name" value="ALDOKETO_REDUCTASE_3"/>
    <property type="match status" value="1"/>
</dbReference>
<feature type="non-terminal residue" evidence="2">
    <location>
        <position position="1"/>
    </location>
</feature>
<protein>
    <submittedName>
        <fullName evidence="2">NADPH-dependent aldo-keto reductase, chloroplastic</fullName>
    </submittedName>
</protein>
<dbReference type="Proteomes" id="UP000289340">
    <property type="component" value="Chromosome 19"/>
</dbReference>
<keyword evidence="3" id="KW-1185">Reference proteome</keyword>
<reference evidence="2 3" key="1">
    <citation type="submission" date="2018-09" db="EMBL/GenBank/DDBJ databases">
        <title>A high-quality reference genome of wild soybean provides a powerful tool to mine soybean genomes.</title>
        <authorList>
            <person name="Xie M."/>
            <person name="Chung C.Y.L."/>
            <person name="Li M.-W."/>
            <person name="Wong F.-L."/>
            <person name="Chan T.-F."/>
            <person name="Lam H.-M."/>
        </authorList>
    </citation>
    <scope>NUCLEOTIDE SEQUENCE [LARGE SCALE GENOMIC DNA]</scope>
    <source>
        <strain evidence="3">cv. W05</strain>
        <tissue evidence="2">Hypocotyl of etiolated seedlings</tissue>
    </source>
</reference>
<dbReference type="InterPro" id="IPR023210">
    <property type="entry name" value="NADP_OxRdtase_dom"/>
</dbReference>
<dbReference type="InterPro" id="IPR020471">
    <property type="entry name" value="AKR"/>
</dbReference>
<accession>A0A445FEQ4</accession>
<evidence type="ECO:0000313" key="3">
    <source>
        <dbReference type="Proteomes" id="UP000289340"/>
    </source>
</evidence>
<gene>
    <name evidence="2" type="ORF">D0Y65_051098</name>
</gene>
<dbReference type="Pfam" id="PF00248">
    <property type="entry name" value="Aldo_ket_red"/>
    <property type="match status" value="1"/>
</dbReference>
<dbReference type="AlphaFoldDB" id="A0A445FEQ4"/>
<organism evidence="2 3">
    <name type="scientific">Glycine soja</name>
    <name type="common">Wild soybean</name>
    <dbReference type="NCBI Taxonomy" id="3848"/>
    <lineage>
        <taxon>Eukaryota</taxon>
        <taxon>Viridiplantae</taxon>
        <taxon>Streptophyta</taxon>
        <taxon>Embryophyta</taxon>
        <taxon>Tracheophyta</taxon>
        <taxon>Spermatophyta</taxon>
        <taxon>Magnoliopsida</taxon>
        <taxon>eudicotyledons</taxon>
        <taxon>Gunneridae</taxon>
        <taxon>Pentapetalae</taxon>
        <taxon>rosids</taxon>
        <taxon>fabids</taxon>
        <taxon>Fabales</taxon>
        <taxon>Fabaceae</taxon>
        <taxon>Papilionoideae</taxon>
        <taxon>50 kb inversion clade</taxon>
        <taxon>NPAAA clade</taxon>
        <taxon>indigoferoid/millettioid clade</taxon>
        <taxon>Phaseoleae</taxon>
        <taxon>Glycine</taxon>
        <taxon>Glycine subgen. Soja</taxon>
    </lineage>
</organism>
<dbReference type="InterPro" id="IPR036812">
    <property type="entry name" value="NAD(P)_OxRdtase_dom_sf"/>
</dbReference>
<dbReference type="GO" id="GO:0016491">
    <property type="term" value="F:oxidoreductase activity"/>
    <property type="evidence" value="ECO:0007669"/>
    <property type="project" value="InterPro"/>
</dbReference>
<evidence type="ECO:0000259" key="1">
    <source>
        <dbReference type="Pfam" id="PF00248"/>
    </source>
</evidence>
<comment type="caution">
    <text evidence="2">The sequence shown here is derived from an EMBL/GenBank/DDBJ whole genome shotgun (WGS) entry which is preliminary data.</text>
</comment>
<dbReference type="PANTHER" id="PTHR11732">
    <property type="entry name" value="ALDO/KETO REDUCTASE"/>
    <property type="match status" value="1"/>
</dbReference>
<dbReference type="PRINTS" id="PR00069">
    <property type="entry name" value="ALDKETRDTASE"/>
</dbReference>
<dbReference type="EMBL" id="QZWG01000019">
    <property type="protein sequence ID" value="RZB47326.1"/>
    <property type="molecule type" value="Genomic_DNA"/>
</dbReference>
<proteinExistence type="predicted"/>
<evidence type="ECO:0000313" key="2">
    <source>
        <dbReference type="EMBL" id="RZB47326.1"/>
    </source>
</evidence>